<evidence type="ECO:0000259" key="7">
    <source>
        <dbReference type="Pfam" id="PF12627"/>
    </source>
</evidence>
<reference evidence="8" key="1">
    <citation type="journal article" date="2021" name="Environ. Microbiol.">
        <title>Genomic characterization of three novel Desulfobacterota classes expand the metabolic and phylogenetic diversity of the phylum.</title>
        <authorList>
            <person name="Murphy C.L."/>
            <person name="Biggerstaff J."/>
            <person name="Eichhorn A."/>
            <person name="Ewing E."/>
            <person name="Shahan R."/>
            <person name="Soriano D."/>
            <person name="Stewart S."/>
            <person name="VanMol K."/>
            <person name="Walker R."/>
            <person name="Walters P."/>
            <person name="Elshahed M.S."/>
            <person name="Youssef N.H."/>
        </authorList>
    </citation>
    <scope>NUCLEOTIDE SEQUENCE</scope>
    <source>
        <strain evidence="8">Zod_Metabat.24</strain>
    </source>
</reference>
<dbReference type="GO" id="GO:0043633">
    <property type="term" value="P:polyadenylation-dependent RNA catabolic process"/>
    <property type="evidence" value="ECO:0007669"/>
    <property type="project" value="InterPro"/>
</dbReference>
<protein>
    <recommendedName>
        <fullName evidence="3">Poly(A) polymerase I</fullName>
        <shortName evidence="3">PAP I</shortName>
        <ecNumber evidence="3">2.7.7.19</ecNumber>
    </recommendedName>
</protein>
<dbReference type="SUPFAM" id="SSF81891">
    <property type="entry name" value="Poly A polymerase C-terminal region-like"/>
    <property type="match status" value="1"/>
</dbReference>
<evidence type="ECO:0000256" key="1">
    <source>
        <dbReference type="ARBA" id="ARBA00022679"/>
    </source>
</evidence>
<feature type="region of interest" description="Disordered" evidence="5">
    <location>
        <begin position="410"/>
        <end position="449"/>
    </location>
</feature>
<dbReference type="GO" id="GO:0005524">
    <property type="term" value="F:ATP binding"/>
    <property type="evidence" value="ECO:0007669"/>
    <property type="project" value="UniProtKB-UniRule"/>
</dbReference>
<evidence type="ECO:0000256" key="5">
    <source>
        <dbReference type="SAM" id="MobiDB-lite"/>
    </source>
</evidence>
<dbReference type="NCBIfam" id="TIGR01942">
    <property type="entry name" value="pcnB"/>
    <property type="match status" value="1"/>
</dbReference>
<dbReference type="Gene3D" id="1.10.3090.10">
    <property type="entry name" value="cca-adding enzyme, domain 2"/>
    <property type="match status" value="1"/>
</dbReference>
<feature type="domain" description="Poly A polymerase head" evidence="6">
    <location>
        <begin position="58"/>
        <end position="183"/>
    </location>
</feature>
<comment type="similarity">
    <text evidence="3 4">Belongs to the tRNA nucleotidyltransferase/poly(A) polymerase family.</text>
</comment>
<dbReference type="Pfam" id="PF12627">
    <property type="entry name" value="PolyA_pol_RNAbd"/>
    <property type="match status" value="1"/>
</dbReference>
<keyword evidence="8" id="KW-0548">Nucleotidyltransferase</keyword>
<dbReference type="PANTHER" id="PTHR43051">
    <property type="entry name" value="POLYNUCLEOTIDE ADENYLYLTRANSFERASE FAMILY PROTEIN"/>
    <property type="match status" value="1"/>
</dbReference>
<evidence type="ECO:0000259" key="6">
    <source>
        <dbReference type="Pfam" id="PF01743"/>
    </source>
</evidence>
<keyword evidence="3" id="KW-0507">mRNA processing</keyword>
<keyword evidence="3 4" id="KW-0694">RNA-binding</keyword>
<keyword evidence="2 3" id="KW-0547">Nucleotide-binding</keyword>
<evidence type="ECO:0000256" key="4">
    <source>
        <dbReference type="RuleBase" id="RU003953"/>
    </source>
</evidence>
<dbReference type="Proteomes" id="UP000809273">
    <property type="component" value="Unassembled WGS sequence"/>
</dbReference>
<organism evidence="8 9">
    <name type="scientific">Candidatus Zymogenus saltonus</name>
    <dbReference type="NCBI Taxonomy" id="2844893"/>
    <lineage>
        <taxon>Bacteria</taxon>
        <taxon>Deltaproteobacteria</taxon>
        <taxon>Candidatus Zymogenia</taxon>
        <taxon>Candidatus Zymogeniales</taxon>
        <taxon>Candidatus Zymogenaceae</taxon>
        <taxon>Candidatus Zymogenus</taxon>
    </lineage>
</organism>
<feature type="active site" evidence="3">
    <location>
        <position position="76"/>
    </location>
</feature>
<evidence type="ECO:0000256" key="2">
    <source>
        <dbReference type="ARBA" id="ARBA00022741"/>
    </source>
</evidence>
<dbReference type="InterPro" id="IPR043519">
    <property type="entry name" value="NT_sf"/>
</dbReference>
<evidence type="ECO:0000313" key="8">
    <source>
        <dbReference type="EMBL" id="MBN1574045.1"/>
    </source>
</evidence>
<keyword evidence="1 3" id="KW-0808">Transferase</keyword>
<dbReference type="EC" id="2.7.7.19" evidence="3"/>
<dbReference type="CDD" id="cd05398">
    <property type="entry name" value="NT_ClassII-CCAase"/>
    <property type="match status" value="1"/>
</dbReference>
<dbReference type="InterPro" id="IPR052191">
    <property type="entry name" value="tRNA_ntf/polyA_polymerase_I"/>
</dbReference>
<feature type="domain" description="tRNA nucleotidyltransferase/poly(A) polymerase RNA and SrmB- binding" evidence="7">
    <location>
        <begin position="210"/>
        <end position="270"/>
    </location>
</feature>
<keyword evidence="3" id="KW-0067">ATP-binding</keyword>
<dbReference type="GO" id="GO:0006397">
    <property type="term" value="P:mRNA processing"/>
    <property type="evidence" value="ECO:0007669"/>
    <property type="project" value="UniProtKB-KW"/>
</dbReference>
<dbReference type="InterPro" id="IPR010206">
    <property type="entry name" value="PolA_pol_I"/>
</dbReference>
<feature type="compositionally biased region" description="Basic residues" evidence="5">
    <location>
        <begin position="424"/>
        <end position="435"/>
    </location>
</feature>
<feature type="compositionally biased region" description="Polar residues" evidence="5">
    <location>
        <begin position="13"/>
        <end position="22"/>
    </location>
</feature>
<dbReference type="Pfam" id="PF01743">
    <property type="entry name" value="PolyA_pol"/>
    <property type="match status" value="1"/>
</dbReference>
<feature type="active site" evidence="3">
    <location>
        <position position="78"/>
    </location>
</feature>
<dbReference type="GO" id="GO:0003723">
    <property type="term" value="F:RNA binding"/>
    <property type="evidence" value="ECO:0007669"/>
    <property type="project" value="UniProtKB-UniRule"/>
</dbReference>
<feature type="region of interest" description="Disordered" evidence="5">
    <location>
        <begin position="1"/>
        <end position="22"/>
    </location>
</feature>
<dbReference type="EMBL" id="JAFGIX010000063">
    <property type="protein sequence ID" value="MBN1574045.1"/>
    <property type="molecule type" value="Genomic_DNA"/>
</dbReference>
<dbReference type="InterPro" id="IPR002646">
    <property type="entry name" value="PolA_pol_head_dom"/>
</dbReference>
<feature type="active site" evidence="3">
    <location>
        <position position="152"/>
    </location>
</feature>
<reference evidence="8" key="2">
    <citation type="submission" date="2021-01" db="EMBL/GenBank/DDBJ databases">
        <authorList>
            <person name="Hahn C.R."/>
            <person name="Youssef N.H."/>
            <person name="Elshahed M."/>
        </authorList>
    </citation>
    <scope>NUCLEOTIDE SEQUENCE</scope>
    <source>
        <strain evidence="8">Zod_Metabat.24</strain>
    </source>
</reference>
<dbReference type="AlphaFoldDB" id="A0A9D8KF56"/>
<dbReference type="GO" id="GO:1990817">
    <property type="term" value="F:poly(A) RNA polymerase activity"/>
    <property type="evidence" value="ECO:0007669"/>
    <property type="project" value="UniProtKB-UniRule"/>
</dbReference>
<dbReference type="HAMAP" id="MF_00957">
    <property type="entry name" value="PolyA_pol"/>
    <property type="match status" value="1"/>
</dbReference>
<dbReference type="SUPFAM" id="SSF81301">
    <property type="entry name" value="Nucleotidyltransferase"/>
    <property type="match status" value="1"/>
</dbReference>
<sequence length="449" mass="51051">MRLPFAKSKETRPTTAQSTPLNRETVILTRDKHPISRKNIDQNALKVLYRLHNHGYKAYLVGGSVRDLLMGRKPKDFDIGTDATPREIKRLFANSLIIGRRFKIVHVRFKGNDIVEVTTFRKKSEEEISSNGLPTSKDNTFGTPIEDAFRRDLTINGLFYNIADFTVIDHVGGIKDIEEGIVRVIGDPEERFAEDPVRITRAIRHSARTGFTIAEETERAIRKMSESIALCSSHRIQEEILKDLRSGYSREAFRLFREYGILNVLFPYVCESIEKTDITEEMVLTALGLLDNLVKSGVEPSVAFLLAVPMIPSTITYINKTVSENNGGGIDIPRLIQRHLSESLKSLEISKGNIDTMKSLLYLNWKLLRNLDKGFIPPYLTKKNHFHKAFNLLGISARVFGYFTDSQYPPTDNDTDPLRSILKPPRRKSRRKSSPKKSSPPLQKGTDHR</sequence>
<comment type="catalytic activity">
    <reaction evidence="3">
        <text>RNA(n) + ATP = RNA(n)-3'-adenine ribonucleotide + diphosphate</text>
        <dbReference type="Rhea" id="RHEA:11332"/>
        <dbReference type="Rhea" id="RHEA-COMP:14527"/>
        <dbReference type="Rhea" id="RHEA-COMP:17347"/>
        <dbReference type="ChEBI" id="CHEBI:30616"/>
        <dbReference type="ChEBI" id="CHEBI:33019"/>
        <dbReference type="ChEBI" id="CHEBI:140395"/>
        <dbReference type="ChEBI" id="CHEBI:173115"/>
        <dbReference type="EC" id="2.7.7.19"/>
    </reaction>
</comment>
<dbReference type="PANTHER" id="PTHR43051:SF1">
    <property type="entry name" value="POLYNUCLEOTIDE ADENYLYLTRANSFERASE FAMILY PROTEIN"/>
    <property type="match status" value="1"/>
</dbReference>
<dbReference type="InterPro" id="IPR032828">
    <property type="entry name" value="PolyA_RNA-bd"/>
</dbReference>
<gene>
    <name evidence="3 8" type="primary">pcnB</name>
    <name evidence="8" type="ORF">JW984_12685</name>
</gene>
<dbReference type="Gene3D" id="3.30.460.10">
    <property type="entry name" value="Beta Polymerase, domain 2"/>
    <property type="match status" value="1"/>
</dbReference>
<accession>A0A9D8KF56</accession>
<keyword evidence="3" id="KW-0804">Transcription</keyword>
<name>A0A9D8KF56_9DELT</name>
<comment type="function">
    <text evidence="3">Adds poly(A) tail to the 3' end of many RNAs, which usually targets these RNAs for decay. Plays a significant role in the global control of gene expression, through influencing the rate of transcript degradation, and in the general RNA quality control.</text>
</comment>
<proteinExistence type="inferred from homology"/>
<evidence type="ECO:0000256" key="3">
    <source>
        <dbReference type="HAMAP-Rule" id="MF_00957"/>
    </source>
</evidence>
<comment type="caution">
    <text evidence="8">The sequence shown here is derived from an EMBL/GenBank/DDBJ whole genome shotgun (WGS) entry which is preliminary data.</text>
</comment>
<evidence type="ECO:0000313" key="9">
    <source>
        <dbReference type="Proteomes" id="UP000809273"/>
    </source>
</evidence>